<evidence type="ECO:0000259" key="3">
    <source>
        <dbReference type="Pfam" id="PF13581"/>
    </source>
</evidence>
<dbReference type="Gene3D" id="3.30.565.10">
    <property type="entry name" value="Histidine kinase-like ATPase, C-terminal domain"/>
    <property type="match status" value="1"/>
</dbReference>
<dbReference type="CDD" id="cd16936">
    <property type="entry name" value="HATPase_RsbW-like"/>
    <property type="match status" value="1"/>
</dbReference>
<evidence type="ECO:0000256" key="2">
    <source>
        <dbReference type="SAM" id="MobiDB-lite"/>
    </source>
</evidence>
<dbReference type="Proteomes" id="UP000052982">
    <property type="component" value="Unassembled WGS sequence"/>
</dbReference>
<dbReference type="RefSeq" id="WP_055638432.1">
    <property type="nucleotide sequence ID" value="NZ_JBIRRP010000001.1"/>
</dbReference>
<dbReference type="InterPro" id="IPR050267">
    <property type="entry name" value="Anti-sigma-factor_SerPK"/>
</dbReference>
<sequence length="150" mass="15668">MRVNGTTDRTDAREAPCGPDPDPGEGPCRPCDVRRAVLRAVTGRCGGGGRPYDEEALSDALLVASELATNAILHGGGVTAYDVDLDGPAVRVSVSDRSDRLPVVARPLDGHGRTRTGGRGWPIVCRLARDVQVSGLPSGGKRITAVVPVY</sequence>
<accession>A0A117REB9</accession>
<gene>
    <name evidence="4" type="ORF">AQJ64_08480</name>
</gene>
<dbReference type="InterPro" id="IPR003594">
    <property type="entry name" value="HATPase_dom"/>
</dbReference>
<feature type="region of interest" description="Disordered" evidence="2">
    <location>
        <begin position="1"/>
        <end position="29"/>
    </location>
</feature>
<keyword evidence="1" id="KW-0723">Serine/threonine-protein kinase</keyword>
<evidence type="ECO:0000313" key="5">
    <source>
        <dbReference type="Proteomes" id="UP000052982"/>
    </source>
</evidence>
<dbReference type="STRING" id="1943.AQJ64_08480"/>
<dbReference type="PANTHER" id="PTHR35526">
    <property type="entry name" value="ANTI-SIGMA-F FACTOR RSBW-RELATED"/>
    <property type="match status" value="1"/>
</dbReference>
<protein>
    <submittedName>
        <fullName evidence="4">ATPase</fullName>
    </submittedName>
</protein>
<dbReference type="OrthoDB" id="5184679at2"/>
<keyword evidence="5" id="KW-1185">Reference proteome</keyword>
<dbReference type="AlphaFoldDB" id="A0A117REB9"/>
<evidence type="ECO:0000256" key="1">
    <source>
        <dbReference type="ARBA" id="ARBA00022527"/>
    </source>
</evidence>
<proteinExistence type="predicted"/>
<keyword evidence="1" id="KW-0418">Kinase</keyword>
<dbReference type="InterPro" id="IPR036890">
    <property type="entry name" value="HATPase_C_sf"/>
</dbReference>
<dbReference type="GO" id="GO:0004674">
    <property type="term" value="F:protein serine/threonine kinase activity"/>
    <property type="evidence" value="ECO:0007669"/>
    <property type="project" value="UniProtKB-KW"/>
</dbReference>
<name>A0A117REB9_9ACTN</name>
<keyword evidence="1" id="KW-0808">Transferase</keyword>
<dbReference type="EMBL" id="LMWW01000010">
    <property type="protein sequence ID" value="KUN86081.1"/>
    <property type="molecule type" value="Genomic_DNA"/>
</dbReference>
<evidence type="ECO:0000313" key="4">
    <source>
        <dbReference type="EMBL" id="KUN86081.1"/>
    </source>
</evidence>
<comment type="caution">
    <text evidence="4">The sequence shown here is derived from an EMBL/GenBank/DDBJ whole genome shotgun (WGS) entry which is preliminary data.</text>
</comment>
<reference evidence="4 5" key="1">
    <citation type="submission" date="2015-10" db="EMBL/GenBank/DDBJ databases">
        <title>Draft genome sequence of Streptomyces griseoruber DSM 40281, type strain for the species Streptomyces griseoruber.</title>
        <authorList>
            <person name="Ruckert C."/>
            <person name="Winkler A."/>
            <person name="Kalinowski J."/>
            <person name="Kampfer P."/>
            <person name="Glaeser S."/>
        </authorList>
    </citation>
    <scope>NUCLEOTIDE SEQUENCE [LARGE SCALE GENOMIC DNA]</scope>
    <source>
        <strain evidence="4 5">DSM 40281</strain>
    </source>
</reference>
<dbReference type="SUPFAM" id="SSF55874">
    <property type="entry name" value="ATPase domain of HSP90 chaperone/DNA topoisomerase II/histidine kinase"/>
    <property type="match status" value="1"/>
</dbReference>
<dbReference type="PANTHER" id="PTHR35526:SF3">
    <property type="entry name" value="ANTI-SIGMA-F FACTOR RSBW"/>
    <property type="match status" value="1"/>
</dbReference>
<organism evidence="4 5">
    <name type="scientific">Streptomyces griseoruber</name>
    <dbReference type="NCBI Taxonomy" id="1943"/>
    <lineage>
        <taxon>Bacteria</taxon>
        <taxon>Bacillati</taxon>
        <taxon>Actinomycetota</taxon>
        <taxon>Actinomycetes</taxon>
        <taxon>Kitasatosporales</taxon>
        <taxon>Streptomycetaceae</taxon>
        <taxon>Streptomyces</taxon>
    </lineage>
</organism>
<dbReference type="Pfam" id="PF13581">
    <property type="entry name" value="HATPase_c_2"/>
    <property type="match status" value="1"/>
</dbReference>
<feature type="domain" description="Histidine kinase/HSP90-like ATPase" evidence="3">
    <location>
        <begin position="50"/>
        <end position="143"/>
    </location>
</feature>